<evidence type="ECO:0000256" key="7">
    <source>
        <dbReference type="ARBA" id="ARBA00022842"/>
    </source>
</evidence>
<dbReference type="Pfam" id="PF01725">
    <property type="entry name" value="Ham1p_like"/>
    <property type="match status" value="1"/>
</dbReference>
<keyword evidence="7 13" id="KW-0460">Magnesium</keyword>
<comment type="subunit">
    <text evidence="13">Homodimer.</text>
</comment>
<dbReference type="GO" id="GO:0009204">
    <property type="term" value="P:deoxyribonucleoside triphosphate catabolic process"/>
    <property type="evidence" value="ECO:0007669"/>
    <property type="project" value="UniProtKB-UniRule"/>
</dbReference>
<protein>
    <recommendedName>
        <fullName evidence="13">Inosine triphosphate pyrophosphatase</fullName>
        <shortName evidence="13">ITPase</shortName>
        <shortName evidence="13">Inosine triphosphatase</shortName>
        <ecNumber evidence="13">3.6.1.66</ecNumber>
    </recommendedName>
    <alternativeName>
        <fullName evidence="13">Non-canonical purine NTP pyrophosphatase</fullName>
    </alternativeName>
    <alternativeName>
        <fullName evidence="13">Non-standard purine NTP pyrophosphatase</fullName>
    </alternativeName>
    <alternativeName>
        <fullName evidence="13">Nucleoside-triphosphate diphosphatase</fullName>
    </alternativeName>
    <alternativeName>
        <fullName evidence="13">Nucleoside-triphosphate pyrophosphatase</fullName>
        <shortName evidence="13">NTPase</shortName>
    </alternativeName>
    <alternativeName>
        <fullName evidence="13">XTP/dITP diphosphatase</fullName>
    </alternativeName>
</protein>
<feature type="binding site" evidence="13">
    <location>
        <position position="510"/>
    </location>
    <ligand>
        <name>Mg(2+)</name>
        <dbReference type="ChEBI" id="CHEBI:18420"/>
    </ligand>
</feature>
<comment type="similarity">
    <text evidence="2 13">Belongs to the HAM1 NTPase family.</text>
</comment>
<evidence type="ECO:0000313" key="16">
    <source>
        <dbReference type="EMBL" id="CAE4596881.1"/>
    </source>
</evidence>
<accession>A0A7S4QZV1</accession>
<dbReference type="Gene3D" id="3.90.1200.10">
    <property type="match status" value="1"/>
</dbReference>
<dbReference type="InterPro" id="IPR029001">
    <property type="entry name" value="ITPase-like_fam"/>
</dbReference>
<evidence type="ECO:0000256" key="4">
    <source>
        <dbReference type="ARBA" id="ARBA00022723"/>
    </source>
</evidence>
<gene>
    <name evidence="16" type="ORF">DBRI00130_LOCUS9475</name>
</gene>
<dbReference type="FunFam" id="3.90.950.10:FF:000003">
    <property type="entry name" value="Inosine triphosphate pyrophosphatase"/>
    <property type="match status" value="1"/>
</dbReference>
<dbReference type="EMBL" id="HBNS01011713">
    <property type="protein sequence ID" value="CAE4596881.1"/>
    <property type="molecule type" value="Transcribed_RNA"/>
</dbReference>
<comment type="catalytic activity">
    <reaction evidence="11">
        <text>dITP + H2O = dIMP + diphosphate + H(+)</text>
        <dbReference type="Rhea" id="RHEA:28342"/>
        <dbReference type="ChEBI" id="CHEBI:15377"/>
        <dbReference type="ChEBI" id="CHEBI:15378"/>
        <dbReference type="ChEBI" id="CHEBI:33019"/>
        <dbReference type="ChEBI" id="CHEBI:61194"/>
        <dbReference type="ChEBI" id="CHEBI:61382"/>
        <dbReference type="EC" id="3.6.1.66"/>
    </reaction>
    <physiologicalReaction direction="left-to-right" evidence="11">
        <dbReference type="Rhea" id="RHEA:28343"/>
    </physiologicalReaction>
</comment>
<name>A0A7S4QZV1_9STRA</name>
<keyword evidence="5 13" id="KW-0547">Nucleotide-binding</keyword>
<dbReference type="SUPFAM" id="SSF56112">
    <property type="entry name" value="Protein kinase-like (PK-like)"/>
    <property type="match status" value="1"/>
</dbReference>
<feature type="binding site" evidence="13">
    <location>
        <begin position="643"/>
        <end position="644"/>
    </location>
    <ligand>
        <name>ITP</name>
        <dbReference type="ChEBI" id="CHEBI:61402"/>
    </ligand>
</feature>
<reference evidence="16" key="1">
    <citation type="submission" date="2021-01" db="EMBL/GenBank/DDBJ databases">
        <authorList>
            <person name="Corre E."/>
            <person name="Pelletier E."/>
            <person name="Niang G."/>
            <person name="Scheremetjew M."/>
            <person name="Finn R."/>
            <person name="Kale V."/>
            <person name="Holt S."/>
            <person name="Cochrane G."/>
            <person name="Meng A."/>
            <person name="Brown T."/>
            <person name="Cohen L."/>
        </authorList>
    </citation>
    <scope>NUCLEOTIDE SEQUENCE</scope>
    <source>
        <strain evidence="16">GSO104</strain>
    </source>
</reference>
<evidence type="ECO:0000256" key="9">
    <source>
        <dbReference type="ARBA" id="ARBA00054940"/>
    </source>
</evidence>
<feature type="binding site" evidence="13">
    <location>
        <begin position="614"/>
        <end position="617"/>
    </location>
    <ligand>
        <name>ITP</name>
        <dbReference type="ChEBI" id="CHEBI:61402"/>
    </ligand>
</feature>
<keyword evidence="3 13" id="KW-0963">Cytoplasm</keyword>
<keyword evidence="8 13" id="KW-0546">Nucleotide metabolism</keyword>
<evidence type="ECO:0000256" key="5">
    <source>
        <dbReference type="ARBA" id="ARBA00022741"/>
    </source>
</evidence>
<dbReference type="PANTHER" id="PTHR11067">
    <property type="entry name" value="INOSINE TRIPHOSPHATE PYROPHOSPHATASE/HAM1 PROTEIN"/>
    <property type="match status" value="1"/>
</dbReference>
<comment type="catalytic activity">
    <reaction evidence="12">
        <text>N(6)-hydroxy-dATP + H2O = N(6)-hydroxy-dAMP + diphosphate + H(+)</text>
        <dbReference type="Rhea" id="RHEA:83971"/>
        <dbReference type="ChEBI" id="CHEBI:15377"/>
        <dbReference type="ChEBI" id="CHEBI:15378"/>
        <dbReference type="ChEBI" id="CHEBI:33019"/>
        <dbReference type="ChEBI" id="CHEBI:233529"/>
        <dbReference type="ChEBI" id="CHEBI:233530"/>
    </reaction>
    <physiologicalReaction direction="left-to-right" evidence="12">
        <dbReference type="Rhea" id="RHEA:83972"/>
    </physiologicalReaction>
</comment>
<keyword evidence="6 13" id="KW-0378">Hydrolase</keyword>
<evidence type="ECO:0000256" key="6">
    <source>
        <dbReference type="ARBA" id="ARBA00022801"/>
    </source>
</evidence>
<dbReference type="InterPro" id="IPR002575">
    <property type="entry name" value="Aminoglycoside_PTrfase"/>
</dbReference>
<dbReference type="GO" id="GO:0035870">
    <property type="term" value="F:dITP diphosphatase activity"/>
    <property type="evidence" value="ECO:0007669"/>
    <property type="project" value="UniProtKB-UniRule"/>
</dbReference>
<evidence type="ECO:0000259" key="15">
    <source>
        <dbReference type="Pfam" id="PF01636"/>
    </source>
</evidence>
<evidence type="ECO:0000256" key="10">
    <source>
        <dbReference type="ARBA" id="ARBA00093218"/>
    </source>
</evidence>
<dbReference type="CDD" id="cd00515">
    <property type="entry name" value="HAM1"/>
    <property type="match status" value="1"/>
</dbReference>
<dbReference type="GO" id="GO:0005737">
    <property type="term" value="C:cytoplasm"/>
    <property type="evidence" value="ECO:0007669"/>
    <property type="project" value="UniProtKB-SubCell"/>
</dbReference>
<dbReference type="PANTHER" id="PTHR11067:SF9">
    <property type="entry name" value="INOSINE TRIPHOSPHATE PYROPHOSPHATASE"/>
    <property type="match status" value="1"/>
</dbReference>
<evidence type="ECO:0000256" key="13">
    <source>
        <dbReference type="HAMAP-Rule" id="MF_03148"/>
    </source>
</evidence>
<feature type="binding site" evidence="13">
    <location>
        <position position="538"/>
    </location>
    <ligand>
        <name>Mg(2+)</name>
        <dbReference type="ChEBI" id="CHEBI:18420"/>
    </ligand>
</feature>
<feature type="compositionally biased region" description="Polar residues" evidence="14">
    <location>
        <begin position="1"/>
        <end position="16"/>
    </location>
</feature>
<evidence type="ECO:0000256" key="12">
    <source>
        <dbReference type="ARBA" id="ARBA00093271"/>
    </source>
</evidence>
<dbReference type="GO" id="GO:0000166">
    <property type="term" value="F:nucleotide binding"/>
    <property type="evidence" value="ECO:0007669"/>
    <property type="project" value="UniProtKB-KW"/>
</dbReference>
<organism evidence="16">
    <name type="scientific">Ditylum brightwellii</name>
    <dbReference type="NCBI Taxonomy" id="49249"/>
    <lineage>
        <taxon>Eukaryota</taxon>
        <taxon>Sar</taxon>
        <taxon>Stramenopiles</taxon>
        <taxon>Ochrophyta</taxon>
        <taxon>Bacillariophyta</taxon>
        <taxon>Mediophyceae</taxon>
        <taxon>Lithodesmiophycidae</taxon>
        <taxon>Lithodesmiales</taxon>
        <taxon>Lithodesmiaceae</taxon>
        <taxon>Ditylum</taxon>
    </lineage>
</organism>
<comment type="cofactor">
    <cofactor evidence="13">
        <name>Mg(2+)</name>
        <dbReference type="ChEBI" id="CHEBI:18420"/>
    </cofactor>
    <cofactor evidence="13">
        <name>Mn(2+)</name>
        <dbReference type="ChEBI" id="CHEBI:29035"/>
    </cofactor>
    <text evidence="13">Binds 1 divalent metal cation per subunit; can use either Mg(2+) or Mn(2+).</text>
</comment>
<feature type="binding site" evidence="13">
    <location>
        <position position="638"/>
    </location>
    <ligand>
        <name>ITP</name>
        <dbReference type="ChEBI" id="CHEBI:61402"/>
    </ligand>
</feature>
<dbReference type="Gene3D" id="3.90.950.10">
    <property type="match status" value="1"/>
</dbReference>
<comment type="catalytic activity">
    <reaction evidence="10">
        <text>ITP + H2O = IMP + diphosphate + H(+)</text>
        <dbReference type="Rhea" id="RHEA:29399"/>
        <dbReference type="ChEBI" id="CHEBI:15377"/>
        <dbReference type="ChEBI" id="CHEBI:15378"/>
        <dbReference type="ChEBI" id="CHEBI:33019"/>
        <dbReference type="ChEBI" id="CHEBI:58053"/>
        <dbReference type="ChEBI" id="CHEBI:61402"/>
        <dbReference type="EC" id="3.6.1.66"/>
    </reaction>
    <physiologicalReaction direction="left-to-right" evidence="10">
        <dbReference type="Rhea" id="RHEA:29400"/>
    </physiologicalReaction>
</comment>
<dbReference type="SUPFAM" id="SSF52972">
    <property type="entry name" value="ITPase-like"/>
    <property type="match status" value="1"/>
</dbReference>
<feature type="domain" description="Aminoglycoside phosphotransferase" evidence="15">
    <location>
        <begin position="58"/>
        <end position="330"/>
    </location>
</feature>
<keyword evidence="4 13" id="KW-0479">Metal-binding</keyword>
<dbReference type="InterPro" id="IPR027502">
    <property type="entry name" value="ITPase"/>
</dbReference>
<feature type="binding site" evidence="13">
    <location>
        <position position="522"/>
    </location>
    <ligand>
        <name>ITP</name>
        <dbReference type="ChEBI" id="CHEBI:61402"/>
    </ligand>
</feature>
<proteinExistence type="inferred from homology"/>
<comment type="catalytic activity">
    <reaction evidence="13">
        <text>XTP + H2O = XMP + diphosphate + H(+)</text>
        <dbReference type="Rhea" id="RHEA:28610"/>
        <dbReference type="ChEBI" id="CHEBI:15377"/>
        <dbReference type="ChEBI" id="CHEBI:15378"/>
        <dbReference type="ChEBI" id="CHEBI:33019"/>
        <dbReference type="ChEBI" id="CHEBI:57464"/>
        <dbReference type="ChEBI" id="CHEBI:61314"/>
        <dbReference type="EC" id="3.6.1.66"/>
    </reaction>
</comment>
<dbReference type="GO" id="GO:0009117">
    <property type="term" value="P:nucleotide metabolic process"/>
    <property type="evidence" value="ECO:0007669"/>
    <property type="project" value="UniProtKB-KW"/>
</dbReference>
<keyword evidence="13" id="KW-0464">Manganese</keyword>
<comment type="subcellular location">
    <subcellularLocation>
        <location evidence="1 13">Cytoplasm</location>
    </subcellularLocation>
</comment>
<comment type="function">
    <text evidence="13">Pyrophosphatase that hydrolyzes non-canonical purine nucleotides such as inosine triphosphate (ITP), deoxyinosine triphosphate (dITP) or xanthosine 5'-triphosphate (XTP) to their respective monophosphate derivatives. The enzyme does not distinguish between the deoxy- and ribose forms. Probably excludes non-canonical purines from RNA and DNA precursor pools, thus preventing their incorporation into RNA and DNA and avoiding chromosomal lesions.</text>
</comment>
<feature type="binding site" evidence="13">
    <location>
        <begin position="538"/>
        <end position="539"/>
    </location>
    <ligand>
        <name>ITP</name>
        <dbReference type="ChEBI" id="CHEBI:61402"/>
    </ligand>
</feature>
<sequence>MSQPSNETKTSSSSLASDEEMRKLLKPSPSADDILKVLRSSYCNDGDDVKVSKQLESYDDCNYLVEINNTKYIVKVHNGVESGYYTNKKNDDGCHIDLMKKIFRHLNKPEFKVKTSLPMPTTNVSKKDGEHSGASTEDGFSSIHKLPVVSASHSPHQLVVQLLEYIEGIPMSSCRSLSIETIASAGIYLGRVCVALDDLTNNDEQACKIANHYHAWDGKNTLDIRKFVQYIDKQDRREMVQSVLDKFETTLVKGGASEQFRKGILQSDFNDANIIMKNDINGEIAGVIDFGDSTLSWRVLDISVAMTYAMLSVYGRANRGLSAAAAMLRGFHSIYPLTSHEQKHLRLLIAARLSCSATLGAYSYHMNPSNKYLLLHAEPAWTALDLIWGQCCKNPGMASAIDNLFYVACKKTSTSSGGLFNCTDLSIPDPCVVDLLESVRKHGGDTSEPPEKRTKIQEETDTKPSITFVTGNKKKLEEVKRILQAGDGKTEKKVEQLSFVITNQKIDLPELQGSPVEIAKEKCSLAAKEVGGAVITEDTSLCFNALNNLPGPYIKWFLDDCGLDGLNNMIAFSEDKTGYAQTVVAFCPGPGEDTIIFDGRTHGLIVPPRGKLDFGWDPIFQPYESGGLTYAEMSKEGKDAISHRSRAFLQLRDHLSKEADTIKAKIK</sequence>
<evidence type="ECO:0000256" key="14">
    <source>
        <dbReference type="SAM" id="MobiDB-lite"/>
    </source>
</evidence>
<evidence type="ECO:0000256" key="8">
    <source>
        <dbReference type="ARBA" id="ARBA00023080"/>
    </source>
</evidence>
<dbReference type="InterPro" id="IPR011009">
    <property type="entry name" value="Kinase-like_dom_sf"/>
</dbReference>
<feature type="binding site" evidence="13">
    <location>
        <begin position="470"/>
        <end position="475"/>
    </location>
    <ligand>
        <name>ITP</name>
        <dbReference type="ChEBI" id="CHEBI:61402"/>
    </ligand>
</feature>
<evidence type="ECO:0000256" key="1">
    <source>
        <dbReference type="ARBA" id="ARBA00004496"/>
    </source>
</evidence>
<feature type="region of interest" description="Disordered" evidence="14">
    <location>
        <begin position="117"/>
        <end position="136"/>
    </location>
</feature>
<evidence type="ECO:0000256" key="3">
    <source>
        <dbReference type="ARBA" id="ARBA00022490"/>
    </source>
</evidence>
<dbReference type="HAMAP" id="MF_03148">
    <property type="entry name" value="HAM1_NTPase"/>
    <property type="match status" value="1"/>
</dbReference>
<evidence type="ECO:0000256" key="2">
    <source>
        <dbReference type="ARBA" id="ARBA00008023"/>
    </source>
</evidence>
<dbReference type="InterPro" id="IPR002637">
    <property type="entry name" value="RdgB/HAM1"/>
</dbReference>
<comment type="function">
    <text evidence="9">Pyrophosphatase that hydrolyzes the non-canonical purine nucleotides inosine triphosphate (ITP), deoxyinosine triphosphate (dITP) as well as 2'-deoxy-N-6-hydroxylaminopurine triphosphate (dHAPTP) and xanthosine 5'-triphosphate (XTP) to their respective monophosphate derivatives. The enzyme does not distinguish between the deoxy- and ribose forms. Probably excludes non-canonical purines from RNA and DNA precursor pools, thus preventing their incorporation into RNA and DNA and avoiding chromosomal lesions.</text>
</comment>
<feature type="region of interest" description="Disordered" evidence="14">
    <location>
        <begin position="1"/>
        <end position="27"/>
    </location>
</feature>
<dbReference type="GO" id="GO:0036220">
    <property type="term" value="F:ITP diphosphatase activity"/>
    <property type="evidence" value="ECO:0007669"/>
    <property type="project" value="UniProtKB-UniRule"/>
</dbReference>
<dbReference type="GO" id="GO:0036222">
    <property type="term" value="F:XTP diphosphatase activity"/>
    <property type="evidence" value="ECO:0007669"/>
    <property type="project" value="UniProtKB-UniRule"/>
</dbReference>
<dbReference type="AlphaFoldDB" id="A0A7S4QZV1"/>
<evidence type="ECO:0000256" key="11">
    <source>
        <dbReference type="ARBA" id="ARBA00093255"/>
    </source>
</evidence>
<dbReference type="Pfam" id="PF01636">
    <property type="entry name" value="APH"/>
    <property type="match status" value="1"/>
</dbReference>
<dbReference type="GO" id="GO:0046872">
    <property type="term" value="F:metal ion binding"/>
    <property type="evidence" value="ECO:0007669"/>
    <property type="project" value="UniProtKB-KW"/>
</dbReference>
<dbReference type="EC" id="3.6.1.66" evidence="13"/>